<dbReference type="SMART" id="SM00354">
    <property type="entry name" value="HTH_LACI"/>
    <property type="match status" value="1"/>
</dbReference>
<reference evidence="5 6" key="1">
    <citation type="submission" date="2018-10" db="EMBL/GenBank/DDBJ databases">
        <title>Sinomicrobium pectinilyticum sp. nov., a pectinase-producing bacterium isolated from alkaline and saline soil, and emended description of the genus Sinomicrobium.</title>
        <authorList>
            <person name="Cheng B."/>
            <person name="Li C."/>
            <person name="Lai Q."/>
            <person name="Du M."/>
            <person name="Shao Z."/>
            <person name="Xu P."/>
            <person name="Yang C."/>
        </authorList>
    </citation>
    <scope>NUCLEOTIDE SEQUENCE [LARGE SCALE GENOMIC DNA]</scope>
    <source>
        <strain evidence="5 6">5DNS001</strain>
    </source>
</reference>
<protein>
    <submittedName>
        <fullName evidence="5">LacI family DNA-binding transcriptional regulator</fullName>
    </submittedName>
</protein>
<dbReference type="InterPro" id="IPR028082">
    <property type="entry name" value="Peripla_BP_I"/>
</dbReference>
<dbReference type="InterPro" id="IPR000843">
    <property type="entry name" value="HTH_LacI"/>
</dbReference>
<dbReference type="SUPFAM" id="SSF47413">
    <property type="entry name" value="lambda repressor-like DNA-binding domains"/>
    <property type="match status" value="1"/>
</dbReference>
<gene>
    <name evidence="5" type="ORF">ED312_02850</name>
</gene>
<evidence type="ECO:0000256" key="1">
    <source>
        <dbReference type="ARBA" id="ARBA00023015"/>
    </source>
</evidence>
<keyword evidence="6" id="KW-1185">Reference proteome</keyword>
<comment type="caution">
    <text evidence="5">The sequence shown here is derived from an EMBL/GenBank/DDBJ whole genome shotgun (WGS) entry which is preliminary data.</text>
</comment>
<keyword evidence="3" id="KW-0804">Transcription</keyword>
<dbReference type="PANTHER" id="PTHR30146">
    <property type="entry name" value="LACI-RELATED TRANSCRIPTIONAL REPRESSOR"/>
    <property type="match status" value="1"/>
</dbReference>
<dbReference type="CDD" id="cd01392">
    <property type="entry name" value="HTH_LacI"/>
    <property type="match status" value="1"/>
</dbReference>
<dbReference type="OrthoDB" id="628703at2"/>
<dbReference type="PROSITE" id="PS50932">
    <property type="entry name" value="HTH_LACI_2"/>
    <property type="match status" value="1"/>
</dbReference>
<dbReference type="GO" id="GO:0000976">
    <property type="term" value="F:transcription cis-regulatory region binding"/>
    <property type="evidence" value="ECO:0007669"/>
    <property type="project" value="TreeGrafter"/>
</dbReference>
<dbReference type="RefSeq" id="WP_123214499.1">
    <property type="nucleotide sequence ID" value="NZ_RJTM01000013.1"/>
</dbReference>
<evidence type="ECO:0000256" key="2">
    <source>
        <dbReference type="ARBA" id="ARBA00023125"/>
    </source>
</evidence>
<dbReference type="Proteomes" id="UP000267469">
    <property type="component" value="Unassembled WGS sequence"/>
</dbReference>
<dbReference type="InterPro" id="IPR010982">
    <property type="entry name" value="Lambda_DNA-bd_dom_sf"/>
</dbReference>
<keyword evidence="1" id="KW-0805">Transcription regulation</keyword>
<dbReference type="GO" id="GO:0003700">
    <property type="term" value="F:DNA-binding transcription factor activity"/>
    <property type="evidence" value="ECO:0007669"/>
    <property type="project" value="TreeGrafter"/>
</dbReference>
<dbReference type="SUPFAM" id="SSF53822">
    <property type="entry name" value="Periplasmic binding protein-like I"/>
    <property type="match status" value="1"/>
</dbReference>
<feature type="domain" description="HTH lacI-type" evidence="4">
    <location>
        <begin position="5"/>
        <end position="59"/>
    </location>
</feature>
<dbReference type="Pfam" id="PF13407">
    <property type="entry name" value="Peripla_BP_4"/>
    <property type="match status" value="1"/>
</dbReference>
<proteinExistence type="predicted"/>
<evidence type="ECO:0000259" key="4">
    <source>
        <dbReference type="PROSITE" id="PS50932"/>
    </source>
</evidence>
<name>A0A3N0EYM9_SINP1</name>
<dbReference type="Gene3D" id="1.10.260.40">
    <property type="entry name" value="lambda repressor-like DNA-binding domains"/>
    <property type="match status" value="1"/>
</dbReference>
<dbReference type="EMBL" id="RJTM01000013">
    <property type="protein sequence ID" value="RNL92966.1"/>
    <property type="molecule type" value="Genomic_DNA"/>
</dbReference>
<dbReference type="Pfam" id="PF00356">
    <property type="entry name" value="LacI"/>
    <property type="match status" value="1"/>
</dbReference>
<dbReference type="PANTHER" id="PTHR30146:SF144">
    <property type="entry name" value="LACI-FAMILY TRANSCRIPTION REGULATOR"/>
    <property type="match status" value="1"/>
</dbReference>
<evidence type="ECO:0000256" key="3">
    <source>
        <dbReference type="ARBA" id="ARBA00023163"/>
    </source>
</evidence>
<accession>A0A3N0EYM9</accession>
<sequence>MKESIGIKQIAKLAEVSIGTVDRVLHNRGGVSKITEQRILDVVKKTGYKKNTVASRLRLGTHKKVKIAVLIPEATDNWGYWELPKKGMDKAAEELKDHGIEITYFYFSDPLVFMSMSRKMLSTHFDGIVTVPFFTPESDRLFRKAREKKVPVVFLDTRITLGHPGYFICQDAHQAGLVAGRLLHGLVGEGVYIVLNIVNAKGLHENNRQRENGFREFLNAVNRKGKIEVYTINYPLNQPLEAIPDVAKLLKDERSKGVFVTNSRAYMLPPVFRRYGVTDVPVVGFDLNKENMECLKREEIAFLINQKPEYQGYNAIKGLFKFLTEEDASELHVDIPVEIVVKENLHIF</sequence>
<dbReference type="InterPro" id="IPR025997">
    <property type="entry name" value="SBP_2_dom"/>
</dbReference>
<keyword evidence="2 5" id="KW-0238">DNA-binding</keyword>
<evidence type="ECO:0000313" key="5">
    <source>
        <dbReference type="EMBL" id="RNL92966.1"/>
    </source>
</evidence>
<dbReference type="Gene3D" id="3.40.50.2300">
    <property type="match status" value="2"/>
</dbReference>
<organism evidence="5 6">
    <name type="scientific">Sinomicrobium pectinilyticum</name>
    <dbReference type="NCBI Taxonomy" id="1084421"/>
    <lineage>
        <taxon>Bacteria</taxon>
        <taxon>Pseudomonadati</taxon>
        <taxon>Bacteroidota</taxon>
        <taxon>Flavobacteriia</taxon>
        <taxon>Flavobacteriales</taxon>
        <taxon>Flavobacteriaceae</taxon>
        <taxon>Sinomicrobium</taxon>
    </lineage>
</organism>
<dbReference type="AlphaFoldDB" id="A0A3N0EYM9"/>
<evidence type="ECO:0000313" key="6">
    <source>
        <dbReference type="Proteomes" id="UP000267469"/>
    </source>
</evidence>